<dbReference type="AlphaFoldDB" id="A0A1M4MXW3"/>
<dbReference type="InterPro" id="IPR028044">
    <property type="entry name" value="DUF4444"/>
</dbReference>
<keyword evidence="4" id="KW-1185">Reference proteome</keyword>
<feature type="domain" description="BPL/LPL catalytic" evidence="2">
    <location>
        <begin position="8"/>
        <end position="191"/>
    </location>
</feature>
<evidence type="ECO:0000259" key="2">
    <source>
        <dbReference type="Pfam" id="PF16917"/>
    </source>
</evidence>
<dbReference type="Pfam" id="PF16917">
    <property type="entry name" value="BPL_LplA_LipB_2"/>
    <property type="match status" value="1"/>
</dbReference>
<dbReference type="RefSeq" id="WP_072706056.1">
    <property type="nucleotide sequence ID" value="NZ_FMJB01000046.1"/>
</dbReference>
<evidence type="ECO:0000313" key="3">
    <source>
        <dbReference type="EMBL" id="SCM67420.1"/>
    </source>
</evidence>
<protein>
    <submittedName>
        <fullName evidence="3">Putative biotin-(Acetyl-CoA carboxylase) ligase</fullName>
    </submittedName>
</protein>
<dbReference type="Proteomes" id="UP000184085">
    <property type="component" value="Unassembled WGS sequence"/>
</dbReference>
<dbReference type="EMBL" id="FMJB01000046">
    <property type="protein sequence ID" value="SCM67420.1"/>
    <property type="molecule type" value="Genomic_DNA"/>
</dbReference>
<feature type="domain" description="DUF4444" evidence="1">
    <location>
        <begin position="211"/>
        <end position="239"/>
    </location>
</feature>
<evidence type="ECO:0000313" key="4">
    <source>
        <dbReference type="Proteomes" id="UP000184085"/>
    </source>
</evidence>
<accession>A0A1M4MXW3</accession>
<dbReference type="Gene3D" id="2.30.30.100">
    <property type="match status" value="1"/>
</dbReference>
<dbReference type="InterPro" id="IPR004143">
    <property type="entry name" value="BPL_LPL_catalytic"/>
</dbReference>
<evidence type="ECO:0000259" key="1">
    <source>
        <dbReference type="Pfam" id="PF14563"/>
    </source>
</evidence>
<sequence length="243" mass="25991">MIRVAPQFPPLIKGMAAGPANPLTIASAEAQRGTDAGLLVWSLTDDRMRAALVLAPETPLSHAASALVACGVGLQNALGVLVPPETAVHLEWAGGIRLNGGHAGGMRLYSSTLNADDIPDWMIVSLELTLRLPDKAEIEPGETPDWTALDQEGAGEVDAMDLLEGWSKHALLWLGELEHPNGLATLYREWRGLVWQLGEDTAVTLPGERIGGRFLGVDENFGMILKAGEDTRLIPLTTLAERV</sequence>
<dbReference type="Pfam" id="PF14563">
    <property type="entry name" value="DUF4444"/>
    <property type="match status" value="1"/>
</dbReference>
<gene>
    <name evidence="3" type="ORF">KARMA_1618</name>
</gene>
<dbReference type="Gene3D" id="3.30.930.10">
    <property type="entry name" value="Bira Bifunctional Protein, Domain 2"/>
    <property type="match status" value="1"/>
</dbReference>
<keyword evidence="3" id="KW-0436">Ligase</keyword>
<organism evidence="3 4">
    <name type="scientific">Donghicola eburneus</name>
    <dbReference type="NCBI Taxonomy" id="393278"/>
    <lineage>
        <taxon>Bacteria</taxon>
        <taxon>Pseudomonadati</taxon>
        <taxon>Pseudomonadota</taxon>
        <taxon>Alphaproteobacteria</taxon>
        <taxon>Rhodobacterales</taxon>
        <taxon>Roseobacteraceae</taxon>
        <taxon>Donghicola</taxon>
    </lineage>
</organism>
<dbReference type="InterPro" id="IPR045864">
    <property type="entry name" value="aa-tRNA-synth_II/BPL/LPL"/>
</dbReference>
<reference evidence="4" key="1">
    <citation type="submission" date="2016-09" db="EMBL/GenBank/DDBJ databases">
        <authorList>
            <person name="Wibberg D."/>
        </authorList>
    </citation>
    <scope>NUCLEOTIDE SEQUENCE [LARGE SCALE GENOMIC DNA]</scope>
</reference>
<name>A0A1M4MXW3_9RHOB</name>
<dbReference type="GO" id="GO:0016874">
    <property type="term" value="F:ligase activity"/>
    <property type="evidence" value="ECO:0007669"/>
    <property type="project" value="UniProtKB-KW"/>
</dbReference>
<proteinExistence type="predicted"/>